<evidence type="ECO:0000256" key="4">
    <source>
        <dbReference type="RuleBase" id="RU003744"/>
    </source>
</evidence>
<sequence length="331" mass="34553">MNRLKPVNRFKSAGRLGAVLAVALLAVACTSGNYADTAVPPKAAPTVAPAAQPSAQPNCGTPVASYQPTGPLPAANAMPAGSSMKAIQDRGRLIVGVSADTLLLGARNPISGQLEGFDIDIAKAVAQAIFGTTKDTLELRVISSAQRIPVLQNGSVDIVARNMTINCDRWSQIAFSTEYYHAGQKVLVPLESKATGLESLSGKKVCAPAASTSLEKIKDFPNVVAVPADTHTGCLVLFQQGKVDAITGDDTVLAGLAAQDPYAKVIKAPAFTDEPYGLGMAKTRPDLVRFVNGVLEQLRADGRWKAAYTKWLAADLGPAPAPPPAVYGRNP</sequence>
<dbReference type="Gene3D" id="3.40.190.10">
    <property type="entry name" value="Periplasmic binding protein-like II"/>
    <property type="match status" value="2"/>
</dbReference>
<protein>
    <submittedName>
        <fullName evidence="7">Glutamate ABC transporter substrate-binding protein</fullName>
    </submittedName>
</protein>
<keyword evidence="2" id="KW-0813">Transport</keyword>
<dbReference type="SMART" id="SM00062">
    <property type="entry name" value="PBPb"/>
    <property type="match status" value="1"/>
</dbReference>
<evidence type="ECO:0000256" key="2">
    <source>
        <dbReference type="ARBA" id="ARBA00022448"/>
    </source>
</evidence>
<feature type="signal peptide" evidence="5">
    <location>
        <begin position="1"/>
        <end position="35"/>
    </location>
</feature>
<dbReference type="SUPFAM" id="SSF53850">
    <property type="entry name" value="Periplasmic binding protein-like II"/>
    <property type="match status" value="1"/>
</dbReference>
<gene>
    <name evidence="7" type="ORF">ACFFGN_32750</name>
</gene>
<dbReference type="PANTHER" id="PTHR30085:SF6">
    <property type="entry name" value="ABC TRANSPORTER GLUTAMINE-BINDING PROTEIN GLNH"/>
    <property type="match status" value="1"/>
</dbReference>
<feature type="domain" description="Solute-binding protein family 3/N-terminal" evidence="6">
    <location>
        <begin position="92"/>
        <end position="315"/>
    </location>
</feature>
<dbReference type="PANTHER" id="PTHR30085">
    <property type="entry name" value="AMINO ACID ABC TRANSPORTER PERMEASE"/>
    <property type="match status" value="1"/>
</dbReference>
<evidence type="ECO:0000256" key="3">
    <source>
        <dbReference type="ARBA" id="ARBA00022729"/>
    </source>
</evidence>
<proteinExistence type="inferred from homology"/>
<dbReference type="InterPro" id="IPR018313">
    <property type="entry name" value="SBP_3_CS"/>
</dbReference>
<keyword evidence="8" id="KW-1185">Reference proteome</keyword>
<comment type="caution">
    <text evidence="7">The sequence shown here is derived from an EMBL/GenBank/DDBJ whole genome shotgun (WGS) entry which is preliminary data.</text>
</comment>
<accession>A0ABV6QY05</accession>
<evidence type="ECO:0000313" key="8">
    <source>
        <dbReference type="Proteomes" id="UP001589890"/>
    </source>
</evidence>
<comment type="similarity">
    <text evidence="1 4">Belongs to the bacterial solute-binding protein 3 family.</text>
</comment>
<reference evidence="7 8" key="1">
    <citation type="submission" date="2024-09" db="EMBL/GenBank/DDBJ databases">
        <authorList>
            <person name="Sun Q."/>
            <person name="Mori K."/>
        </authorList>
    </citation>
    <scope>NUCLEOTIDE SEQUENCE [LARGE SCALE GENOMIC DNA]</scope>
    <source>
        <strain evidence="7 8">CGMCC 1.15906</strain>
    </source>
</reference>
<dbReference type="CDD" id="cd13690">
    <property type="entry name" value="PBP2_GluB"/>
    <property type="match status" value="1"/>
</dbReference>
<evidence type="ECO:0000313" key="7">
    <source>
        <dbReference type="EMBL" id="MFC0628881.1"/>
    </source>
</evidence>
<dbReference type="RefSeq" id="WP_380055952.1">
    <property type="nucleotide sequence ID" value="NZ_JBHLTC010000040.1"/>
</dbReference>
<dbReference type="EMBL" id="JBHLTC010000040">
    <property type="protein sequence ID" value="MFC0628881.1"/>
    <property type="molecule type" value="Genomic_DNA"/>
</dbReference>
<dbReference type="Proteomes" id="UP001589890">
    <property type="component" value="Unassembled WGS sequence"/>
</dbReference>
<evidence type="ECO:0000256" key="5">
    <source>
        <dbReference type="SAM" id="SignalP"/>
    </source>
</evidence>
<dbReference type="Pfam" id="PF00497">
    <property type="entry name" value="SBP_bac_3"/>
    <property type="match status" value="1"/>
</dbReference>
<evidence type="ECO:0000256" key="1">
    <source>
        <dbReference type="ARBA" id="ARBA00010333"/>
    </source>
</evidence>
<dbReference type="PROSITE" id="PS51257">
    <property type="entry name" value="PROKAR_LIPOPROTEIN"/>
    <property type="match status" value="1"/>
</dbReference>
<keyword evidence="3 5" id="KW-0732">Signal</keyword>
<dbReference type="PROSITE" id="PS01039">
    <property type="entry name" value="SBP_BACTERIAL_3"/>
    <property type="match status" value="1"/>
</dbReference>
<evidence type="ECO:0000259" key="6">
    <source>
        <dbReference type="SMART" id="SM00062"/>
    </source>
</evidence>
<dbReference type="InterPro" id="IPR001638">
    <property type="entry name" value="Solute-binding_3/MltF_N"/>
</dbReference>
<organism evidence="7 8">
    <name type="scientific">Kribbella deserti</name>
    <dbReference type="NCBI Taxonomy" id="1926257"/>
    <lineage>
        <taxon>Bacteria</taxon>
        <taxon>Bacillati</taxon>
        <taxon>Actinomycetota</taxon>
        <taxon>Actinomycetes</taxon>
        <taxon>Propionibacteriales</taxon>
        <taxon>Kribbellaceae</taxon>
        <taxon>Kribbella</taxon>
    </lineage>
</organism>
<dbReference type="InterPro" id="IPR051455">
    <property type="entry name" value="Bact_solute-bind_prot3"/>
</dbReference>
<name>A0ABV6QY05_9ACTN</name>
<feature type="chain" id="PRO_5047224000" evidence="5">
    <location>
        <begin position="36"/>
        <end position="331"/>
    </location>
</feature>